<evidence type="ECO:0000256" key="1">
    <source>
        <dbReference type="SAM" id="MobiDB-lite"/>
    </source>
</evidence>
<dbReference type="AlphaFoldDB" id="A0A166FP50"/>
<dbReference type="Proteomes" id="UP000076798">
    <property type="component" value="Unassembled WGS sequence"/>
</dbReference>
<proteinExistence type="predicted"/>
<organism evidence="3 4">
    <name type="scientific">Sistotremastrum suecicum HHB10207 ss-3</name>
    <dbReference type="NCBI Taxonomy" id="1314776"/>
    <lineage>
        <taxon>Eukaryota</taxon>
        <taxon>Fungi</taxon>
        <taxon>Dikarya</taxon>
        <taxon>Basidiomycota</taxon>
        <taxon>Agaricomycotina</taxon>
        <taxon>Agaricomycetes</taxon>
        <taxon>Sistotremastrales</taxon>
        <taxon>Sistotremastraceae</taxon>
        <taxon>Sistotremastrum</taxon>
    </lineage>
</organism>
<gene>
    <name evidence="3" type="ORF">SISSUDRAFT_1043599</name>
</gene>
<dbReference type="InterPro" id="IPR003615">
    <property type="entry name" value="HNH_nuc"/>
</dbReference>
<dbReference type="OrthoDB" id="2142759at2759"/>
<keyword evidence="4" id="KW-1185">Reference proteome</keyword>
<reference evidence="3 4" key="1">
    <citation type="journal article" date="2016" name="Mol. Biol. Evol.">
        <title>Comparative Genomics of Early-Diverging Mushroom-Forming Fungi Provides Insights into the Origins of Lignocellulose Decay Capabilities.</title>
        <authorList>
            <person name="Nagy L.G."/>
            <person name="Riley R."/>
            <person name="Tritt A."/>
            <person name="Adam C."/>
            <person name="Daum C."/>
            <person name="Floudas D."/>
            <person name="Sun H."/>
            <person name="Yadav J.S."/>
            <person name="Pangilinan J."/>
            <person name="Larsson K.H."/>
            <person name="Matsuura K."/>
            <person name="Barry K."/>
            <person name="Labutti K."/>
            <person name="Kuo R."/>
            <person name="Ohm R.A."/>
            <person name="Bhattacharya S.S."/>
            <person name="Shirouzu T."/>
            <person name="Yoshinaga Y."/>
            <person name="Martin F.M."/>
            <person name="Grigoriev I.V."/>
            <person name="Hibbett D.S."/>
        </authorList>
    </citation>
    <scope>NUCLEOTIDE SEQUENCE [LARGE SCALE GENOMIC DNA]</scope>
    <source>
        <strain evidence="3 4">HHB10207 ss-3</strain>
    </source>
</reference>
<feature type="compositionally biased region" description="Basic and acidic residues" evidence="1">
    <location>
        <begin position="220"/>
        <end position="230"/>
    </location>
</feature>
<evidence type="ECO:0000313" key="4">
    <source>
        <dbReference type="Proteomes" id="UP000076798"/>
    </source>
</evidence>
<sequence>MLFQGKLYLNDDQRNVHIWGSRLRTVEYSQTELAVLVGGCYVRPDQELSIETFYEWLLEIVKVDASSGIPPHAQESGNLVMLHLPFITTPDGTQSRVVDYLRTSGSAGAALFKSQLLDPAPDIEQVLDPDSLEQLIEGDYVLRWMAPKPEDPNQFEFFALDLSAPVIHIQNRKKSRTPTGISSPAPGIATPPVVPKQASSSKRPRRDVATRMPLATQGYIDHDSEPDRGGPESGSEYNPDPDLQPEVRGEEFRKIIRLRDLACRISGRRAPQLNRGINFDGLHSAHVLAVAHFPVAKRVFREAEQIALKNRYAPTGKDLKFDHAWNGLLLRTDIHADFDAYAFGFQRIQGPDQLTPLFRIHVFEKDGAISVQDLGMNRYLLPRDGITNQYLAAEYPGNVPDVAPEALQQHFRTGLLWHVCGAGMKISSGAIGVVKR</sequence>
<name>A0A166FP50_9AGAM</name>
<evidence type="ECO:0000313" key="3">
    <source>
        <dbReference type="EMBL" id="KZT40864.1"/>
    </source>
</evidence>
<feature type="region of interest" description="Disordered" evidence="1">
    <location>
        <begin position="171"/>
        <end position="246"/>
    </location>
</feature>
<dbReference type="STRING" id="1314776.A0A166FP50"/>
<protein>
    <recommendedName>
        <fullName evidence="2">HNH nuclease domain-containing protein</fullName>
    </recommendedName>
</protein>
<feature type="domain" description="HNH nuclease" evidence="2">
    <location>
        <begin position="263"/>
        <end position="346"/>
    </location>
</feature>
<dbReference type="Pfam" id="PF13391">
    <property type="entry name" value="HNH_2"/>
    <property type="match status" value="1"/>
</dbReference>
<dbReference type="EMBL" id="KV428027">
    <property type="protein sequence ID" value="KZT40864.1"/>
    <property type="molecule type" value="Genomic_DNA"/>
</dbReference>
<accession>A0A166FP50</accession>
<evidence type="ECO:0000259" key="2">
    <source>
        <dbReference type="Pfam" id="PF13391"/>
    </source>
</evidence>